<dbReference type="RefSeq" id="WP_155301824.1">
    <property type="nucleotide sequence ID" value="NZ_AP021875.1"/>
</dbReference>
<dbReference type="GO" id="GO:0016405">
    <property type="term" value="F:CoA-ligase activity"/>
    <property type="evidence" value="ECO:0007669"/>
    <property type="project" value="UniProtKB-ARBA"/>
</dbReference>
<dbReference type="Gene3D" id="3.40.50.12780">
    <property type="entry name" value="N-terminal domain of ligase-like"/>
    <property type="match status" value="1"/>
</dbReference>
<evidence type="ECO:0000313" key="7">
    <source>
        <dbReference type="EMBL" id="BBO72627.1"/>
    </source>
</evidence>
<name>A0A5K7Z805_9BACT</name>
<evidence type="ECO:0000256" key="4">
    <source>
        <dbReference type="ARBA" id="ARBA00022840"/>
    </source>
</evidence>
<gene>
    <name evidence="7" type="primary">acsA_1</name>
    <name evidence="7" type="ORF">DSCW_00440</name>
</gene>
<dbReference type="PANTHER" id="PTHR43605:SF10">
    <property type="entry name" value="ACYL-COA SYNTHETASE MEDIUM CHAIN FAMILY MEMBER 3"/>
    <property type="match status" value="1"/>
</dbReference>
<keyword evidence="3" id="KW-0547">Nucleotide-binding</keyword>
<keyword evidence="2 7" id="KW-0436">Ligase</keyword>
<evidence type="ECO:0000256" key="2">
    <source>
        <dbReference type="ARBA" id="ARBA00022598"/>
    </source>
</evidence>
<dbReference type="InterPro" id="IPR045851">
    <property type="entry name" value="AMP-bd_C_sf"/>
</dbReference>
<dbReference type="SUPFAM" id="SSF56801">
    <property type="entry name" value="Acetyl-CoA synthetase-like"/>
    <property type="match status" value="1"/>
</dbReference>
<dbReference type="AlphaFoldDB" id="A0A5K7Z805"/>
<evidence type="ECO:0000256" key="1">
    <source>
        <dbReference type="ARBA" id="ARBA00006432"/>
    </source>
</evidence>
<comment type="similarity">
    <text evidence="1">Belongs to the ATP-dependent AMP-binding enzyme family.</text>
</comment>
<proteinExistence type="inferred from homology"/>
<organism evidence="7 8">
    <name type="scientific">Desulfosarcina widdelii</name>
    <dbReference type="NCBI Taxonomy" id="947919"/>
    <lineage>
        <taxon>Bacteria</taxon>
        <taxon>Pseudomonadati</taxon>
        <taxon>Thermodesulfobacteriota</taxon>
        <taxon>Desulfobacteria</taxon>
        <taxon>Desulfobacterales</taxon>
        <taxon>Desulfosarcinaceae</taxon>
        <taxon>Desulfosarcina</taxon>
    </lineage>
</organism>
<evidence type="ECO:0000259" key="5">
    <source>
        <dbReference type="Pfam" id="PF00501"/>
    </source>
</evidence>
<dbReference type="GO" id="GO:0006637">
    <property type="term" value="P:acyl-CoA metabolic process"/>
    <property type="evidence" value="ECO:0007669"/>
    <property type="project" value="TreeGrafter"/>
</dbReference>
<dbReference type="Pfam" id="PF00501">
    <property type="entry name" value="AMP-binding"/>
    <property type="match status" value="1"/>
</dbReference>
<evidence type="ECO:0000256" key="3">
    <source>
        <dbReference type="ARBA" id="ARBA00022741"/>
    </source>
</evidence>
<dbReference type="InterPro" id="IPR025110">
    <property type="entry name" value="AMP-bd_C"/>
</dbReference>
<dbReference type="InterPro" id="IPR000873">
    <property type="entry name" value="AMP-dep_synth/lig_dom"/>
</dbReference>
<dbReference type="InterPro" id="IPR042099">
    <property type="entry name" value="ANL_N_sf"/>
</dbReference>
<dbReference type="PANTHER" id="PTHR43605">
    <property type="entry name" value="ACYL-COENZYME A SYNTHETASE"/>
    <property type="match status" value="1"/>
</dbReference>
<dbReference type="GO" id="GO:0015645">
    <property type="term" value="F:fatty acid ligase activity"/>
    <property type="evidence" value="ECO:0007669"/>
    <property type="project" value="TreeGrafter"/>
</dbReference>
<reference evidence="7 8" key="1">
    <citation type="submission" date="2019-11" db="EMBL/GenBank/DDBJ databases">
        <title>Comparative genomics of hydrocarbon-degrading Desulfosarcina strains.</title>
        <authorList>
            <person name="Watanabe M."/>
            <person name="Kojima H."/>
            <person name="Fukui M."/>
        </authorList>
    </citation>
    <scope>NUCLEOTIDE SEQUENCE [LARGE SCALE GENOMIC DNA]</scope>
    <source>
        <strain evidence="7 8">PP31</strain>
    </source>
</reference>
<dbReference type="KEGG" id="dwd:DSCW_00440"/>
<dbReference type="Gene3D" id="3.30.300.30">
    <property type="match status" value="1"/>
</dbReference>
<feature type="domain" description="AMP-binding enzyme C-terminal" evidence="6">
    <location>
        <begin position="423"/>
        <end position="499"/>
    </location>
</feature>
<dbReference type="GO" id="GO:0006633">
    <property type="term" value="P:fatty acid biosynthetic process"/>
    <property type="evidence" value="ECO:0007669"/>
    <property type="project" value="TreeGrafter"/>
</dbReference>
<accession>A0A5K7Z805</accession>
<keyword evidence="4" id="KW-0067">ATP-binding</keyword>
<dbReference type="Proteomes" id="UP000427769">
    <property type="component" value="Chromosome"/>
</dbReference>
<evidence type="ECO:0000313" key="8">
    <source>
        <dbReference type="Proteomes" id="UP000427769"/>
    </source>
</evidence>
<dbReference type="GO" id="GO:0004321">
    <property type="term" value="F:fatty-acyl-CoA synthase activity"/>
    <property type="evidence" value="ECO:0007669"/>
    <property type="project" value="TreeGrafter"/>
</dbReference>
<dbReference type="InterPro" id="IPR051087">
    <property type="entry name" value="Mitochondrial_ACSM"/>
</dbReference>
<dbReference type="Pfam" id="PF13193">
    <property type="entry name" value="AMP-binding_C"/>
    <property type="match status" value="1"/>
</dbReference>
<sequence>MRMLEYETYEEAHKNFTWDQTWEIFDGSPENFNMAHECIDRHVGKGIALRIKFDDGHREEYSFDQVSKMSSQFAHALEVMGVKYQDKVAIMLDPCLEYYVSLFGTMKRGSIAVPCYSQFGPDALEYRLKDSGAKVLVTTEEVKKMPIDWSKTSVITVGQSFQRFTDGNPDRYETKTNAKDIAVYQYTSGTTKKYPDAVKHYHRSIVTLMPAAIFGRGFRLGDRYFCPSNPAWGHGLWHGTLSPLALGVAAGAYSGKFDIDVLLKGLEEFEIDNMGAAPTVYRLIKNSGLIGRHRLLIKKMHYTGEPMDTDTFQFFKDVFGVPPHSGYGSTEAGALIYQYAGFKDWNVKSGSLGKPMPGMEVTLLDEEGNEVPRGTIGEIALKRRGEWFRVKDAAVVDEDGYYWHKGRVDDVIISAGWTISPTEVEDALLKHPAVLESVVVGVPHADRGLIVKAFIVASQEPCEELKKEIQNFVKEKLSKHEYPREIQFMHSFPKTESGKIKKAELKKILSNN</sequence>
<evidence type="ECO:0000259" key="6">
    <source>
        <dbReference type="Pfam" id="PF13193"/>
    </source>
</evidence>
<dbReference type="EMBL" id="AP021875">
    <property type="protein sequence ID" value="BBO72627.1"/>
    <property type="molecule type" value="Genomic_DNA"/>
</dbReference>
<dbReference type="OrthoDB" id="9801302at2"/>
<protein>
    <submittedName>
        <fullName evidence="7">Acetate--CoA ligase</fullName>
    </submittedName>
</protein>
<dbReference type="GO" id="GO:0005524">
    <property type="term" value="F:ATP binding"/>
    <property type="evidence" value="ECO:0007669"/>
    <property type="project" value="UniProtKB-KW"/>
</dbReference>
<keyword evidence="8" id="KW-1185">Reference proteome</keyword>
<feature type="domain" description="AMP-dependent synthetase/ligase" evidence="5">
    <location>
        <begin position="56"/>
        <end position="383"/>
    </location>
</feature>